<name>A0A8J4AFM9_9ACTN</name>
<comment type="similarity">
    <text evidence="1">Belongs to the AfsR/DnrI/RedD regulatory family.</text>
</comment>
<keyword evidence="2" id="KW-0805">Transcription regulation</keyword>
<evidence type="ECO:0000256" key="1">
    <source>
        <dbReference type="ARBA" id="ARBA00005820"/>
    </source>
</evidence>
<dbReference type="SUPFAM" id="SSF46894">
    <property type="entry name" value="C-terminal effector domain of the bipartite response regulators"/>
    <property type="match status" value="1"/>
</dbReference>
<dbReference type="SUPFAM" id="SSF52540">
    <property type="entry name" value="P-loop containing nucleoside triphosphate hydrolases"/>
    <property type="match status" value="1"/>
</dbReference>
<dbReference type="InterPro" id="IPR011990">
    <property type="entry name" value="TPR-like_helical_dom_sf"/>
</dbReference>
<dbReference type="PRINTS" id="PR00364">
    <property type="entry name" value="DISEASERSIST"/>
</dbReference>
<dbReference type="InterPro" id="IPR051677">
    <property type="entry name" value="AfsR-DnrI-RedD_regulator"/>
</dbReference>
<dbReference type="InterPro" id="IPR036388">
    <property type="entry name" value="WH-like_DNA-bd_sf"/>
</dbReference>
<dbReference type="PANTHER" id="PTHR35807:SF1">
    <property type="entry name" value="TRANSCRIPTIONAL REGULATOR REDD"/>
    <property type="match status" value="1"/>
</dbReference>
<dbReference type="GO" id="GO:0006355">
    <property type="term" value="P:regulation of DNA-templated transcription"/>
    <property type="evidence" value="ECO:0007669"/>
    <property type="project" value="InterPro"/>
</dbReference>
<dbReference type="EMBL" id="BOPO01000053">
    <property type="protein sequence ID" value="GIL27738.1"/>
    <property type="molecule type" value="Genomic_DNA"/>
</dbReference>
<evidence type="ECO:0000259" key="5">
    <source>
        <dbReference type="SMART" id="SM00862"/>
    </source>
</evidence>
<dbReference type="InterPro" id="IPR005158">
    <property type="entry name" value="BTAD"/>
</dbReference>
<dbReference type="InterPro" id="IPR016032">
    <property type="entry name" value="Sig_transdc_resp-reg_C-effctor"/>
</dbReference>
<evidence type="ECO:0000256" key="3">
    <source>
        <dbReference type="ARBA" id="ARBA00023125"/>
    </source>
</evidence>
<evidence type="ECO:0000256" key="4">
    <source>
        <dbReference type="ARBA" id="ARBA00023163"/>
    </source>
</evidence>
<dbReference type="InterPro" id="IPR001867">
    <property type="entry name" value="OmpR/PhoB-type_DNA-bd"/>
</dbReference>
<dbReference type="GO" id="GO:0000160">
    <property type="term" value="P:phosphorelay signal transduction system"/>
    <property type="evidence" value="ECO:0007669"/>
    <property type="project" value="InterPro"/>
</dbReference>
<dbReference type="GO" id="GO:0003677">
    <property type="term" value="F:DNA binding"/>
    <property type="evidence" value="ECO:0007669"/>
    <property type="project" value="UniProtKB-KW"/>
</dbReference>
<keyword evidence="4" id="KW-0804">Transcription</keyword>
<keyword evidence="8" id="KW-1185">Reference proteome</keyword>
<comment type="caution">
    <text evidence="7">The sequence shown here is derived from an EMBL/GenBank/DDBJ whole genome shotgun (WGS) entry which is preliminary data.</text>
</comment>
<dbReference type="Gene3D" id="3.40.50.300">
    <property type="entry name" value="P-loop containing nucleotide triphosphate hydrolases"/>
    <property type="match status" value="1"/>
</dbReference>
<dbReference type="Proteomes" id="UP000614996">
    <property type="component" value="Unassembled WGS sequence"/>
</dbReference>
<dbReference type="Pfam" id="PF13424">
    <property type="entry name" value="TPR_12"/>
    <property type="match status" value="1"/>
</dbReference>
<feature type="domain" description="OmpR/PhoB-type" evidence="5">
    <location>
        <begin position="23"/>
        <end position="96"/>
    </location>
</feature>
<gene>
    <name evidence="7" type="ORF">NUM_29920</name>
</gene>
<dbReference type="AlphaFoldDB" id="A0A8J4AFM9"/>
<dbReference type="Gene3D" id="1.10.10.10">
    <property type="entry name" value="Winged helix-like DNA-binding domain superfamily/Winged helix DNA-binding domain"/>
    <property type="match status" value="1"/>
</dbReference>
<dbReference type="InterPro" id="IPR027417">
    <property type="entry name" value="P-loop_NTPase"/>
</dbReference>
<protein>
    <submittedName>
        <fullName evidence="7">SARP family transcriptional regulator</fullName>
    </submittedName>
</protein>
<dbReference type="Pfam" id="PF03704">
    <property type="entry name" value="BTAD"/>
    <property type="match status" value="1"/>
</dbReference>
<evidence type="ECO:0000313" key="7">
    <source>
        <dbReference type="EMBL" id="GIL27738.1"/>
    </source>
</evidence>
<evidence type="ECO:0000259" key="6">
    <source>
        <dbReference type="SMART" id="SM01043"/>
    </source>
</evidence>
<sequence length="1045" mass="109279">MEAEPGAELRVGLLGPLVVRVAGRSVDLPAGRVRTLFAALAVADGEVVAIADLAARLWAGGPAPERPRAALHSLVRRLRRALGDALVQTVNDGYRLVVSPGQVDAHRFHALVAAAATARLRAEDDQERLLLREALALWRGPALADVAGPTEPAAELAAKRRAALGRLLELERHTGRLGEVVAELRELVAAYPVHEPFRHQLVLALARLGHTDEAIAEYDAGLVALGGSDTGPGADYLALRTAIGSPPRPEPAVAGGAPALVPRQLPPQLADFVGRDGPLRSLLDWLRGSAGSTGVPVAVVSGAPGAGKTTLAVHAAHRLAAEFGDGQLYANLHGYSAAAPVGTAQVLGRFLRAVGVPEAGLPTDVDELAALYRTVLADRRVLVLLDNAAGADQVLPLLPAGPGCAVLVTSRSRLNGLTVAAAARPVTLGPMRREESVRLLAGAGVTGPASTVDELAALCADTPLALRLAAAQLAGGTPGGLAGYVAALRADRLGALDAGDSDEHGVAAAVGLSYRALPEPARRLFRLLGLVPARTWELHAVAALLGADPPVARRLLHQLAAVSLLAPEPTGDRFRLHDLLRWYAAERAAPEEPANERTAAQERLLAWATGVTGAAIHLVHPDLELEPLPEVGHGPFDGAQAAARWLDAERDNLLVLLEHAATTTPARVWPLPALLHPHLAHGNRRQDGGRVVAATLRAAAAIDDPLMRCAGLTWRGGDALQAGDLGTARDSLTEAGRIAGRLGDLRREASVVNHLAIVDTLSARTTEAELGFRHALDLHRRTGSRLGQATALLNIGVSLWCRARFAEAERLAEQSLELLRRLGSRRGQAVVLTNLAGDALAVGRPDEALRRLHAAEALTLAASGERPETDLLVTFAAAQLATEDLDGALAHAQAALAQAEAGRSQLERAQALVVLSRVYLARGDAGRALELGRAAVATSRASDLPLEQITGWLAVCHAAVQHQAPAEALDAARRAMARLRGCDLRVRRAEVLLALATARRATGDPALAGRYARAAAAEAADTGQHPLYDRARSLLDSLAVTDLPA</sequence>
<organism evidence="7 8">
    <name type="scientific">Actinocatenispora comari</name>
    <dbReference type="NCBI Taxonomy" id="2807577"/>
    <lineage>
        <taxon>Bacteria</taxon>
        <taxon>Bacillati</taxon>
        <taxon>Actinomycetota</taxon>
        <taxon>Actinomycetes</taxon>
        <taxon>Micromonosporales</taxon>
        <taxon>Micromonosporaceae</taxon>
        <taxon>Actinocatenispora</taxon>
    </lineage>
</organism>
<dbReference type="SUPFAM" id="SSF48452">
    <property type="entry name" value="TPR-like"/>
    <property type="match status" value="3"/>
</dbReference>
<dbReference type="RefSeq" id="WP_207125480.1">
    <property type="nucleotide sequence ID" value="NZ_BOPO01000053.1"/>
</dbReference>
<dbReference type="SMART" id="SM01043">
    <property type="entry name" value="BTAD"/>
    <property type="match status" value="1"/>
</dbReference>
<accession>A0A8J4AFM9</accession>
<evidence type="ECO:0000256" key="2">
    <source>
        <dbReference type="ARBA" id="ARBA00023015"/>
    </source>
</evidence>
<proteinExistence type="inferred from homology"/>
<keyword evidence="3" id="KW-0238">DNA-binding</keyword>
<dbReference type="Gene3D" id="1.25.40.10">
    <property type="entry name" value="Tetratricopeptide repeat domain"/>
    <property type="match status" value="2"/>
</dbReference>
<dbReference type="SMART" id="SM00862">
    <property type="entry name" value="Trans_reg_C"/>
    <property type="match status" value="1"/>
</dbReference>
<reference evidence="8" key="1">
    <citation type="journal article" date="2021" name="Int. J. Syst. Evol. Microbiol.">
        <title>Actinocatenispora comari sp. nov., an endophytic actinomycete isolated from aerial parts of Comarum salesowianum.</title>
        <authorList>
            <person name="Oyunbileg N."/>
            <person name="Iizaka Y."/>
            <person name="Hamada M."/>
            <person name="Davaapurev B.O."/>
            <person name="Fukumoto A."/>
            <person name="Tsetseg B."/>
            <person name="Kato F."/>
            <person name="Tamura T."/>
            <person name="Batkhuu J."/>
            <person name="Anzai Y."/>
        </authorList>
    </citation>
    <scope>NUCLEOTIDE SEQUENCE [LARGE SCALE GENOMIC DNA]</scope>
    <source>
        <strain evidence="8">NUM-2625</strain>
    </source>
</reference>
<evidence type="ECO:0000313" key="8">
    <source>
        <dbReference type="Proteomes" id="UP000614996"/>
    </source>
</evidence>
<dbReference type="PANTHER" id="PTHR35807">
    <property type="entry name" value="TRANSCRIPTIONAL REGULATOR REDD-RELATED"/>
    <property type="match status" value="1"/>
</dbReference>
<feature type="domain" description="Bacterial transcriptional activator" evidence="6">
    <location>
        <begin position="103"/>
        <end position="240"/>
    </location>
</feature>